<evidence type="ECO:0000313" key="2">
    <source>
        <dbReference type="EMBL" id="QHT15654.1"/>
    </source>
</evidence>
<proteinExistence type="predicted"/>
<feature type="transmembrane region" description="Helical" evidence="1">
    <location>
        <begin position="183"/>
        <end position="201"/>
    </location>
</feature>
<dbReference type="AlphaFoldDB" id="A0A6C0DHE4"/>
<feature type="transmembrane region" description="Helical" evidence="1">
    <location>
        <begin position="141"/>
        <end position="163"/>
    </location>
</feature>
<evidence type="ECO:0000256" key="1">
    <source>
        <dbReference type="SAM" id="Phobius"/>
    </source>
</evidence>
<dbReference type="EMBL" id="MN739613">
    <property type="protein sequence ID" value="QHT15654.1"/>
    <property type="molecule type" value="Genomic_DNA"/>
</dbReference>
<name>A0A6C0DHE4_9ZZZZ</name>
<reference evidence="2" key="1">
    <citation type="journal article" date="2020" name="Nature">
        <title>Giant virus diversity and host interactions through global metagenomics.</title>
        <authorList>
            <person name="Schulz F."/>
            <person name="Roux S."/>
            <person name="Paez-Espino D."/>
            <person name="Jungbluth S."/>
            <person name="Walsh D.A."/>
            <person name="Denef V.J."/>
            <person name="McMahon K.D."/>
            <person name="Konstantinidis K.T."/>
            <person name="Eloe-Fadrosh E.A."/>
            <person name="Kyrpides N.C."/>
            <person name="Woyke T."/>
        </authorList>
    </citation>
    <scope>NUCLEOTIDE SEQUENCE</scope>
    <source>
        <strain evidence="2">GVMAG-M-3300023174-176</strain>
    </source>
</reference>
<keyword evidence="1" id="KW-1133">Transmembrane helix</keyword>
<protein>
    <submittedName>
        <fullName evidence="2">Uncharacterized protein</fullName>
    </submittedName>
</protein>
<keyword evidence="1" id="KW-0472">Membrane</keyword>
<organism evidence="2">
    <name type="scientific">viral metagenome</name>
    <dbReference type="NCBI Taxonomy" id="1070528"/>
    <lineage>
        <taxon>unclassified sequences</taxon>
        <taxon>metagenomes</taxon>
        <taxon>organismal metagenomes</taxon>
    </lineage>
</organism>
<sequence length="202" mass="21417">MSGTLISDLGSSPDGDNDIVQRILSEINTSDSGSNPVQGNMPPPAGNGRMISSPNPNTTYPLAMDPATATAHMIGKDFPTNGDFAAMMGQGSPAGSYAPAGLGQQQQFQQQQQQQSQPVLAQLQQGKGWFMNIINQLRQPILVAIIFCIVSLPVINVMLGYYLPSLLKSNGDLTTIGLLAKSVFAGVLYWTLLNIIVPLVAS</sequence>
<keyword evidence="1" id="KW-0812">Transmembrane</keyword>
<accession>A0A6C0DHE4</accession>